<proteinExistence type="predicted"/>
<reference evidence="1 2" key="1">
    <citation type="submission" date="2020-04" db="EMBL/GenBank/DDBJ databases">
        <title>Zoogloea sp. G-4-1-14 isolated from soil.</title>
        <authorList>
            <person name="Dahal R.H."/>
        </authorList>
    </citation>
    <scope>NUCLEOTIDE SEQUENCE [LARGE SCALE GENOMIC DNA]</scope>
    <source>
        <strain evidence="1 2">G-4-1-14</strain>
    </source>
</reference>
<gene>
    <name evidence="1" type="ORF">HHL15_24510</name>
</gene>
<dbReference type="RefSeq" id="WP_169148430.1">
    <property type="nucleotide sequence ID" value="NZ_JABBGA010000040.1"/>
</dbReference>
<comment type="caution">
    <text evidence="1">The sequence shown here is derived from an EMBL/GenBank/DDBJ whole genome shotgun (WGS) entry which is preliminary data.</text>
</comment>
<keyword evidence="2" id="KW-1185">Reference proteome</keyword>
<dbReference type="EMBL" id="JABBGA010000040">
    <property type="protein sequence ID" value="NML28921.1"/>
    <property type="molecule type" value="Genomic_DNA"/>
</dbReference>
<protein>
    <submittedName>
        <fullName evidence="1">Uncharacterized protein</fullName>
    </submittedName>
</protein>
<dbReference type="AlphaFoldDB" id="A0A848GHE9"/>
<sequence>MRRTILITAVEVEKLKQRARKLKRANGITHNEALDEAAKAVGFDHWHHVAESAKTFAPTEHAHHFGVIIALDIKDAQDFHDPSGQFVEDDHAFSLCASDIYVRVREADGDDDIDPNDPTYKEDLNEWMFDGLMNYVFFRYTNPELPASVEEVVKLATEHCYWPPEYIWYKGVMHDCPDGSELADGRIIHRFE</sequence>
<evidence type="ECO:0000313" key="2">
    <source>
        <dbReference type="Proteomes" id="UP000580043"/>
    </source>
</evidence>
<accession>A0A848GHE9</accession>
<evidence type="ECO:0000313" key="1">
    <source>
        <dbReference type="EMBL" id="NML28921.1"/>
    </source>
</evidence>
<name>A0A848GHE9_9RHOO</name>
<organism evidence="1 2">
    <name type="scientific">Zoogloea dura</name>
    <dbReference type="NCBI Taxonomy" id="2728840"/>
    <lineage>
        <taxon>Bacteria</taxon>
        <taxon>Pseudomonadati</taxon>
        <taxon>Pseudomonadota</taxon>
        <taxon>Betaproteobacteria</taxon>
        <taxon>Rhodocyclales</taxon>
        <taxon>Zoogloeaceae</taxon>
        <taxon>Zoogloea</taxon>
    </lineage>
</organism>
<dbReference type="Proteomes" id="UP000580043">
    <property type="component" value="Unassembled WGS sequence"/>
</dbReference>